<accession>A0A834M536</accession>
<reference evidence="1" key="1">
    <citation type="submission" date="2020-08" db="EMBL/GenBank/DDBJ databases">
        <title>Genome sequencing and assembly of the red palm weevil Rhynchophorus ferrugineus.</title>
        <authorList>
            <person name="Dias G.B."/>
            <person name="Bergman C.M."/>
            <person name="Manee M."/>
        </authorList>
    </citation>
    <scope>NUCLEOTIDE SEQUENCE</scope>
    <source>
        <strain evidence="1">AA-2017</strain>
        <tissue evidence="1">Whole larva</tissue>
    </source>
</reference>
<dbReference type="EMBL" id="JAACXV010014612">
    <property type="protein sequence ID" value="KAF7265454.1"/>
    <property type="molecule type" value="Genomic_DNA"/>
</dbReference>
<keyword evidence="2" id="KW-1185">Reference proteome</keyword>
<dbReference type="Proteomes" id="UP000625711">
    <property type="component" value="Unassembled WGS sequence"/>
</dbReference>
<gene>
    <name evidence="1" type="ORF">GWI33_021110</name>
</gene>
<proteinExistence type="predicted"/>
<comment type="caution">
    <text evidence="1">The sequence shown here is derived from an EMBL/GenBank/DDBJ whole genome shotgun (WGS) entry which is preliminary data.</text>
</comment>
<name>A0A834M536_RHYFE</name>
<dbReference type="AlphaFoldDB" id="A0A834M536"/>
<evidence type="ECO:0000313" key="1">
    <source>
        <dbReference type="EMBL" id="KAF7265454.1"/>
    </source>
</evidence>
<protein>
    <submittedName>
        <fullName evidence="1">Uncharacterized protein</fullName>
    </submittedName>
</protein>
<evidence type="ECO:0000313" key="2">
    <source>
        <dbReference type="Proteomes" id="UP000625711"/>
    </source>
</evidence>
<sequence>MHQCVRKQIHTINKPLSSHNNIFSVIENSTGWYRVLWLNRRSLAIWETCCRRLTVVTPYRQPPVVHTPSVFCSPAKGESRVHPEGAPNGTTAFVRAAGWPGDLKFHTNVQKRPKITWFVGFTRGFRRTFTTSDGKMK</sequence>
<organism evidence="1 2">
    <name type="scientific">Rhynchophorus ferrugineus</name>
    <name type="common">Red palm weevil</name>
    <name type="synonym">Curculio ferrugineus</name>
    <dbReference type="NCBI Taxonomy" id="354439"/>
    <lineage>
        <taxon>Eukaryota</taxon>
        <taxon>Metazoa</taxon>
        <taxon>Ecdysozoa</taxon>
        <taxon>Arthropoda</taxon>
        <taxon>Hexapoda</taxon>
        <taxon>Insecta</taxon>
        <taxon>Pterygota</taxon>
        <taxon>Neoptera</taxon>
        <taxon>Endopterygota</taxon>
        <taxon>Coleoptera</taxon>
        <taxon>Polyphaga</taxon>
        <taxon>Cucujiformia</taxon>
        <taxon>Curculionidae</taxon>
        <taxon>Dryophthorinae</taxon>
        <taxon>Rhynchophorus</taxon>
    </lineage>
</organism>